<evidence type="ECO:0000256" key="8">
    <source>
        <dbReference type="ARBA" id="ARBA00037071"/>
    </source>
</evidence>
<evidence type="ECO:0000256" key="9">
    <source>
        <dbReference type="PROSITE-ProRule" id="PRU00277"/>
    </source>
</evidence>
<keyword evidence="6" id="KW-0143">Chaperone</keyword>
<dbReference type="Pfam" id="PF00254">
    <property type="entry name" value="FKBP_C"/>
    <property type="match status" value="1"/>
</dbReference>
<comment type="similarity">
    <text evidence="3 10">Belongs to the FKBP-type PPIase family.</text>
</comment>
<keyword evidence="5 9" id="KW-0697">Rotamase</keyword>
<feature type="domain" description="PPIase FKBP-type" evidence="11">
    <location>
        <begin position="6"/>
        <end position="99"/>
    </location>
</feature>
<evidence type="ECO:0000256" key="6">
    <source>
        <dbReference type="ARBA" id="ARBA00023186"/>
    </source>
</evidence>
<keyword evidence="4" id="KW-0963">Cytoplasm</keyword>
<evidence type="ECO:0000313" key="12">
    <source>
        <dbReference type="EMBL" id="MBB5019253.1"/>
    </source>
</evidence>
<evidence type="ECO:0000256" key="10">
    <source>
        <dbReference type="RuleBase" id="RU003915"/>
    </source>
</evidence>
<dbReference type="InterPro" id="IPR001179">
    <property type="entry name" value="PPIase_FKBP_dom"/>
</dbReference>
<comment type="caution">
    <text evidence="12">The sequence shown here is derived from an EMBL/GenBank/DDBJ whole genome shotgun (WGS) entry which is preliminary data.</text>
</comment>
<comment type="catalytic activity">
    <reaction evidence="1 9 10">
        <text>[protein]-peptidylproline (omega=180) = [protein]-peptidylproline (omega=0)</text>
        <dbReference type="Rhea" id="RHEA:16237"/>
        <dbReference type="Rhea" id="RHEA-COMP:10747"/>
        <dbReference type="Rhea" id="RHEA-COMP:10748"/>
        <dbReference type="ChEBI" id="CHEBI:83833"/>
        <dbReference type="ChEBI" id="CHEBI:83834"/>
        <dbReference type="EC" id="5.2.1.8"/>
    </reaction>
</comment>
<evidence type="ECO:0000256" key="5">
    <source>
        <dbReference type="ARBA" id="ARBA00023110"/>
    </source>
</evidence>
<dbReference type="RefSeq" id="WP_184039782.1">
    <property type="nucleotide sequence ID" value="NZ_JACHHY010000015.1"/>
</dbReference>
<dbReference type="EMBL" id="JACHHY010000015">
    <property type="protein sequence ID" value="MBB5019253.1"/>
    <property type="molecule type" value="Genomic_DNA"/>
</dbReference>
<dbReference type="PANTHER" id="PTHR47861">
    <property type="entry name" value="FKBP-TYPE PEPTIDYL-PROLYL CIS-TRANS ISOMERASE SLYD"/>
    <property type="match status" value="1"/>
</dbReference>
<name>A0A840MSJ5_9PROT</name>
<reference evidence="12 13" key="1">
    <citation type="submission" date="2020-08" db="EMBL/GenBank/DDBJ databases">
        <title>Genomic Encyclopedia of Type Strains, Phase IV (KMG-IV): sequencing the most valuable type-strain genomes for metagenomic binning, comparative biology and taxonomic classification.</title>
        <authorList>
            <person name="Goeker M."/>
        </authorList>
    </citation>
    <scope>NUCLEOTIDE SEQUENCE [LARGE SCALE GENOMIC DNA]</scope>
    <source>
        <strain evidence="12 13">DSM 27165</strain>
    </source>
</reference>
<dbReference type="EC" id="5.2.1.8" evidence="10"/>
<dbReference type="GO" id="GO:0042026">
    <property type="term" value="P:protein refolding"/>
    <property type="evidence" value="ECO:0007669"/>
    <property type="project" value="UniProtKB-ARBA"/>
</dbReference>
<keyword evidence="7 9" id="KW-0413">Isomerase</keyword>
<dbReference type="PANTHER" id="PTHR47861:SF3">
    <property type="entry name" value="FKBP-TYPE PEPTIDYL-PROLYL CIS-TRANS ISOMERASE SLYD"/>
    <property type="match status" value="1"/>
</dbReference>
<proteinExistence type="inferred from homology"/>
<keyword evidence="13" id="KW-1185">Reference proteome</keyword>
<organism evidence="12 13">
    <name type="scientific">Chitinivorax tropicus</name>
    <dbReference type="NCBI Taxonomy" id="714531"/>
    <lineage>
        <taxon>Bacteria</taxon>
        <taxon>Pseudomonadati</taxon>
        <taxon>Pseudomonadota</taxon>
        <taxon>Betaproteobacteria</taxon>
        <taxon>Chitinivorax</taxon>
    </lineage>
</organism>
<dbReference type="Gene3D" id="3.10.50.40">
    <property type="match status" value="1"/>
</dbReference>
<sequence>MQIIKDTVVSLHYEMYDGENQLVDKTEEPISYLHGGYDNIIPKLEEALHGKAVGDKLDVPMEPDEAFGEYDPTLVRMESADAFPEEVQVGMMFESDDAETGETILFRVTDIADGKVVVDGNHPLAGKRVMFKCEVTEVRAATAEEVSHGHAHGPHGHHHH</sequence>
<dbReference type="GO" id="GO:0005737">
    <property type="term" value="C:cytoplasm"/>
    <property type="evidence" value="ECO:0007669"/>
    <property type="project" value="UniProtKB-SubCell"/>
</dbReference>
<evidence type="ECO:0000256" key="7">
    <source>
        <dbReference type="ARBA" id="ARBA00023235"/>
    </source>
</evidence>
<protein>
    <recommendedName>
        <fullName evidence="10">Peptidyl-prolyl cis-trans isomerase</fullName>
        <ecNumber evidence="10">5.2.1.8</ecNumber>
    </recommendedName>
</protein>
<dbReference type="SUPFAM" id="SSF54534">
    <property type="entry name" value="FKBP-like"/>
    <property type="match status" value="1"/>
</dbReference>
<dbReference type="InterPro" id="IPR046357">
    <property type="entry name" value="PPIase_dom_sf"/>
</dbReference>
<evidence type="ECO:0000313" key="13">
    <source>
        <dbReference type="Proteomes" id="UP000575898"/>
    </source>
</evidence>
<evidence type="ECO:0000259" key="11">
    <source>
        <dbReference type="PROSITE" id="PS50059"/>
    </source>
</evidence>
<evidence type="ECO:0000256" key="4">
    <source>
        <dbReference type="ARBA" id="ARBA00022490"/>
    </source>
</evidence>
<evidence type="ECO:0000256" key="1">
    <source>
        <dbReference type="ARBA" id="ARBA00000971"/>
    </source>
</evidence>
<evidence type="ECO:0000256" key="3">
    <source>
        <dbReference type="ARBA" id="ARBA00006577"/>
    </source>
</evidence>
<dbReference type="PROSITE" id="PS50059">
    <property type="entry name" value="FKBP_PPIASE"/>
    <property type="match status" value="1"/>
</dbReference>
<dbReference type="GO" id="GO:0003755">
    <property type="term" value="F:peptidyl-prolyl cis-trans isomerase activity"/>
    <property type="evidence" value="ECO:0007669"/>
    <property type="project" value="UniProtKB-UniRule"/>
</dbReference>
<dbReference type="AlphaFoldDB" id="A0A840MSJ5"/>
<evidence type="ECO:0000256" key="2">
    <source>
        <dbReference type="ARBA" id="ARBA00004496"/>
    </source>
</evidence>
<accession>A0A840MSJ5</accession>
<dbReference type="Proteomes" id="UP000575898">
    <property type="component" value="Unassembled WGS sequence"/>
</dbReference>
<comment type="function">
    <text evidence="8">Also involved in hydrogenase metallocenter assembly, probably by participating in the nickel insertion step. This function in hydrogenase biosynthesis requires chaperone activity and the presence of the metal-binding domain, but not PPIase activity.</text>
</comment>
<gene>
    <name evidence="12" type="ORF">HNQ59_002551</name>
</gene>
<comment type="subcellular location">
    <subcellularLocation>
        <location evidence="2">Cytoplasm</location>
    </subcellularLocation>
</comment>